<evidence type="ECO:0000313" key="1">
    <source>
        <dbReference type="EMBL" id="AHZ10213.1"/>
    </source>
</evidence>
<dbReference type="EMBL" id="KJ489399">
    <property type="protein sequence ID" value="AHZ10213.1"/>
    <property type="molecule type" value="Genomic_DNA"/>
</dbReference>
<organism evidence="1 2">
    <name type="scientific">Bacillus phage Hakuna</name>
    <dbReference type="NCBI Taxonomy" id="1486659"/>
    <lineage>
        <taxon>Viruses</taxon>
        <taxon>Duplodnaviria</taxon>
        <taxon>Heunggongvirae</taxon>
        <taxon>Uroviricota</taxon>
        <taxon>Caudoviricetes</taxon>
        <taxon>Herelleviridae</taxon>
        <taxon>Bastillevirinae</taxon>
        <taxon>Wphvirus</taxon>
        <taxon>Wphvirus hakuna</taxon>
    </lineage>
</organism>
<keyword evidence="2" id="KW-1185">Reference proteome</keyword>
<evidence type="ECO:0000313" key="2">
    <source>
        <dbReference type="Proteomes" id="UP000026900"/>
    </source>
</evidence>
<protein>
    <submittedName>
        <fullName evidence="1">Uncharacterized protein</fullName>
    </submittedName>
</protein>
<sequence length="45" mass="5470">MTEEEKVERFWEIFTEFQLAAGMTHQEALDYVIAELQYDLKCKER</sequence>
<dbReference type="KEGG" id="vg:19526195"/>
<dbReference type="RefSeq" id="YP_009036644.1">
    <property type="nucleotide sequence ID" value="NC_024213.1"/>
</dbReference>
<dbReference type="Proteomes" id="UP000026900">
    <property type="component" value="Segment"/>
</dbReference>
<reference evidence="2" key="1">
    <citation type="submission" date="2014-09" db="EMBL/GenBank/DDBJ databases">
        <authorList>
            <person name="Sauder A.B."/>
            <person name="McKenzie Q.R."/>
            <person name="Temple L.M."/>
            <person name="Alexis B.K."/>
            <person name="Al-Atrache Z."/>
            <person name="Lewis L.O."/>
            <person name="Loesser-Casey K.E."/>
            <person name="Mitchell K.J."/>
        </authorList>
    </citation>
    <scope>NUCLEOTIDE SEQUENCE [LARGE SCALE GENOMIC DNA]</scope>
</reference>
<dbReference type="GeneID" id="19526195"/>
<proteinExistence type="predicted"/>
<name>A0A024B2L4_9CAUD</name>
<accession>A0A024B2L4</accession>